<feature type="region of interest" description="Disordered" evidence="8">
    <location>
        <begin position="1"/>
        <end position="87"/>
    </location>
</feature>
<comment type="subcellular location">
    <subcellularLocation>
        <location evidence="1 7">Cell membrane</location>
        <topology evidence="1 7">Multi-pass membrane protein</topology>
    </subcellularLocation>
</comment>
<dbReference type="EMBL" id="BMVX01000014">
    <property type="protein sequence ID" value="GGZ76180.1"/>
    <property type="molecule type" value="Genomic_DNA"/>
</dbReference>
<dbReference type="PANTHER" id="PTHR43744:SF4">
    <property type="entry name" value="OSMOPROTECTIVE COMPOUNDS UPTAKE PERMEASE PROTEIN GGTD"/>
    <property type="match status" value="1"/>
</dbReference>
<evidence type="ECO:0000313" key="11">
    <source>
        <dbReference type="Proteomes" id="UP000634660"/>
    </source>
</evidence>
<name>A0A918V750_9ACTN</name>
<evidence type="ECO:0000256" key="4">
    <source>
        <dbReference type="ARBA" id="ARBA00022692"/>
    </source>
</evidence>
<dbReference type="InterPro" id="IPR035906">
    <property type="entry name" value="MetI-like_sf"/>
</dbReference>
<reference evidence="10" key="1">
    <citation type="journal article" date="2014" name="Int. J. Syst. Evol. Microbiol.">
        <title>Complete genome sequence of Corynebacterium casei LMG S-19264T (=DSM 44701T), isolated from a smear-ripened cheese.</title>
        <authorList>
            <consortium name="US DOE Joint Genome Institute (JGI-PGF)"/>
            <person name="Walter F."/>
            <person name="Albersmeier A."/>
            <person name="Kalinowski J."/>
            <person name="Ruckert C."/>
        </authorList>
    </citation>
    <scope>NUCLEOTIDE SEQUENCE</scope>
    <source>
        <strain evidence="10">JCM 4834</strain>
    </source>
</reference>
<feature type="domain" description="ABC transmembrane type-1" evidence="9">
    <location>
        <begin position="173"/>
        <end position="363"/>
    </location>
</feature>
<accession>A0A918V750</accession>
<keyword evidence="6 7" id="KW-0472">Membrane</keyword>
<evidence type="ECO:0000256" key="7">
    <source>
        <dbReference type="RuleBase" id="RU363032"/>
    </source>
</evidence>
<dbReference type="CDD" id="cd06261">
    <property type="entry name" value="TM_PBP2"/>
    <property type="match status" value="1"/>
</dbReference>
<evidence type="ECO:0000256" key="1">
    <source>
        <dbReference type="ARBA" id="ARBA00004651"/>
    </source>
</evidence>
<dbReference type="PROSITE" id="PS50928">
    <property type="entry name" value="ABC_TM1"/>
    <property type="match status" value="1"/>
</dbReference>
<dbReference type="AlphaFoldDB" id="A0A918V750"/>
<feature type="compositionally biased region" description="Gly residues" evidence="8">
    <location>
        <begin position="48"/>
        <end position="58"/>
    </location>
</feature>
<feature type="transmembrane region" description="Helical" evidence="7">
    <location>
        <begin position="177"/>
        <end position="201"/>
    </location>
</feature>
<evidence type="ECO:0000256" key="3">
    <source>
        <dbReference type="ARBA" id="ARBA00022475"/>
    </source>
</evidence>
<evidence type="ECO:0000259" key="9">
    <source>
        <dbReference type="PROSITE" id="PS50928"/>
    </source>
</evidence>
<comment type="caution">
    <text evidence="10">The sequence shown here is derived from an EMBL/GenBank/DDBJ whole genome shotgun (WGS) entry which is preliminary data.</text>
</comment>
<reference evidence="10" key="2">
    <citation type="submission" date="2020-09" db="EMBL/GenBank/DDBJ databases">
        <authorList>
            <person name="Sun Q."/>
            <person name="Ohkuma M."/>
        </authorList>
    </citation>
    <scope>NUCLEOTIDE SEQUENCE</scope>
    <source>
        <strain evidence="10">JCM 4834</strain>
    </source>
</reference>
<feature type="transmembrane region" description="Helical" evidence="7">
    <location>
        <begin position="208"/>
        <end position="228"/>
    </location>
</feature>
<organism evidence="10 11">
    <name type="scientific">Streptomyces subrutilus</name>
    <dbReference type="NCBI Taxonomy" id="36818"/>
    <lineage>
        <taxon>Bacteria</taxon>
        <taxon>Bacillati</taxon>
        <taxon>Actinomycetota</taxon>
        <taxon>Actinomycetes</taxon>
        <taxon>Kitasatosporales</taxon>
        <taxon>Streptomycetaceae</taxon>
        <taxon>Streptomyces</taxon>
    </lineage>
</organism>
<dbReference type="PANTHER" id="PTHR43744">
    <property type="entry name" value="ABC TRANSPORTER PERMEASE PROTEIN MG189-RELATED-RELATED"/>
    <property type="match status" value="1"/>
</dbReference>
<keyword evidence="4 7" id="KW-0812">Transmembrane</keyword>
<keyword evidence="5 7" id="KW-1133">Transmembrane helix</keyword>
<dbReference type="Pfam" id="PF00528">
    <property type="entry name" value="BPD_transp_1"/>
    <property type="match status" value="1"/>
</dbReference>
<dbReference type="Proteomes" id="UP000634660">
    <property type="component" value="Unassembled WGS sequence"/>
</dbReference>
<feature type="transmembrane region" description="Helical" evidence="7">
    <location>
        <begin position="240"/>
        <end position="264"/>
    </location>
</feature>
<evidence type="ECO:0000256" key="6">
    <source>
        <dbReference type="ARBA" id="ARBA00023136"/>
    </source>
</evidence>
<evidence type="ECO:0000256" key="2">
    <source>
        <dbReference type="ARBA" id="ARBA00022448"/>
    </source>
</evidence>
<dbReference type="InterPro" id="IPR000515">
    <property type="entry name" value="MetI-like"/>
</dbReference>
<keyword evidence="2 7" id="KW-0813">Transport</keyword>
<dbReference type="SUPFAM" id="SSF161098">
    <property type="entry name" value="MetI-like"/>
    <property type="match status" value="1"/>
</dbReference>
<feature type="transmembrane region" description="Helical" evidence="7">
    <location>
        <begin position="113"/>
        <end position="135"/>
    </location>
</feature>
<sequence length="377" mass="39170">MSGTEPTPDPAAPPGPPAHEPPRPPARASAVPAQGGPAQDGPAQSGRAQGGRAQGGPLGKSPGEGSERVAGAGPGRASATARPAPVAVRRRAGAGGVAARGLVARLSGGALRLFLVAAALFWLLPTLGLLVSSFLSPTDLSKGGWWEALTAPSRLTVDNYERLLANDTITGSLLNTVAIAVPATLLVVVLGSFAGYAFAWLEFPGRDWLFLVVVGLLVVPVQVALIPVSELFGSIGLFETTAGVVLFHTAFGLPFAVFLLRNFFAEIPRELLEAARLDGAGELRLFARVVLPLGGPAIASLGIFQFLWVWNDMLVALVFADSAHPPVTVALQQQVRQFGNNIDVLAPGAFLSMVVPLVVFFAFQRQFVTGVMAGAVK</sequence>
<evidence type="ECO:0000313" key="10">
    <source>
        <dbReference type="EMBL" id="GGZ76180.1"/>
    </source>
</evidence>
<dbReference type="GO" id="GO:0005886">
    <property type="term" value="C:plasma membrane"/>
    <property type="evidence" value="ECO:0007669"/>
    <property type="project" value="UniProtKB-SubCell"/>
</dbReference>
<feature type="transmembrane region" description="Helical" evidence="7">
    <location>
        <begin position="344"/>
        <end position="363"/>
    </location>
</feature>
<feature type="compositionally biased region" description="Pro residues" evidence="8">
    <location>
        <begin position="7"/>
        <end position="25"/>
    </location>
</feature>
<keyword evidence="3" id="KW-1003">Cell membrane</keyword>
<evidence type="ECO:0000256" key="8">
    <source>
        <dbReference type="SAM" id="MobiDB-lite"/>
    </source>
</evidence>
<comment type="similarity">
    <text evidence="7">Belongs to the binding-protein-dependent transport system permease family.</text>
</comment>
<feature type="compositionally biased region" description="Low complexity" evidence="8">
    <location>
        <begin position="76"/>
        <end position="87"/>
    </location>
</feature>
<proteinExistence type="inferred from homology"/>
<protein>
    <recommendedName>
        <fullName evidence="9">ABC transmembrane type-1 domain-containing protein</fullName>
    </recommendedName>
</protein>
<dbReference type="Gene3D" id="1.10.3720.10">
    <property type="entry name" value="MetI-like"/>
    <property type="match status" value="1"/>
</dbReference>
<evidence type="ECO:0000256" key="5">
    <source>
        <dbReference type="ARBA" id="ARBA00022989"/>
    </source>
</evidence>
<feature type="transmembrane region" description="Helical" evidence="7">
    <location>
        <begin position="285"/>
        <end position="310"/>
    </location>
</feature>
<gene>
    <name evidence="10" type="ORF">GCM10010371_40000</name>
</gene>
<dbReference type="GO" id="GO:0055085">
    <property type="term" value="P:transmembrane transport"/>
    <property type="evidence" value="ECO:0007669"/>
    <property type="project" value="InterPro"/>
</dbReference>